<dbReference type="EMBL" id="FNOT01000011">
    <property type="protein sequence ID" value="SDY77755.1"/>
    <property type="molecule type" value="Genomic_DNA"/>
</dbReference>
<dbReference type="InterPro" id="IPR006311">
    <property type="entry name" value="TAT_signal"/>
</dbReference>
<dbReference type="PROSITE" id="PS51318">
    <property type="entry name" value="TAT"/>
    <property type="match status" value="1"/>
</dbReference>
<dbReference type="InterPro" id="IPR029052">
    <property type="entry name" value="Metallo-depent_PP-like"/>
</dbReference>
<dbReference type="SUPFAM" id="SSF56300">
    <property type="entry name" value="Metallo-dependent phosphatases"/>
    <property type="match status" value="1"/>
</dbReference>
<dbReference type="InterPro" id="IPR032093">
    <property type="entry name" value="PhoD_N"/>
</dbReference>
<dbReference type="InterPro" id="IPR038607">
    <property type="entry name" value="PhoD-like_sf"/>
</dbReference>
<dbReference type="PANTHER" id="PTHR43606:SF1">
    <property type="entry name" value="PHOD-LIKE PHOSPHATASE METALLOPHOSPHATASE DOMAIN-CONTAINING PROTEIN"/>
    <property type="match status" value="1"/>
</dbReference>
<accession>A0A1H3MNJ5</accession>
<gene>
    <name evidence="4" type="ORF">SAMN05660209_03691</name>
</gene>
<dbReference type="Pfam" id="PF09423">
    <property type="entry name" value="PhoD"/>
    <property type="match status" value="1"/>
</dbReference>
<feature type="domain" description="Phospholipase D N-terminal" evidence="3">
    <location>
        <begin position="91"/>
        <end position="178"/>
    </location>
</feature>
<dbReference type="InterPro" id="IPR052900">
    <property type="entry name" value="Phospholipid_Metab_Enz"/>
</dbReference>
<dbReference type="InterPro" id="IPR018946">
    <property type="entry name" value="PhoD-like_MPP"/>
</dbReference>
<dbReference type="STRING" id="1137993.SAMN05660209_03691"/>
<dbReference type="Gene3D" id="3.60.21.70">
    <property type="entry name" value="PhoD-like phosphatase"/>
    <property type="match status" value="1"/>
</dbReference>
<evidence type="ECO:0000256" key="1">
    <source>
        <dbReference type="SAM" id="MobiDB-lite"/>
    </source>
</evidence>
<organism evidence="4 5">
    <name type="scientific">Geodermatophilus africanus</name>
    <dbReference type="NCBI Taxonomy" id="1137993"/>
    <lineage>
        <taxon>Bacteria</taxon>
        <taxon>Bacillati</taxon>
        <taxon>Actinomycetota</taxon>
        <taxon>Actinomycetes</taxon>
        <taxon>Geodermatophilales</taxon>
        <taxon>Geodermatophilaceae</taxon>
        <taxon>Geodermatophilus</taxon>
    </lineage>
</organism>
<dbReference type="Proteomes" id="UP000198921">
    <property type="component" value="Unassembled WGS sequence"/>
</dbReference>
<evidence type="ECO:0000313" key="5">
    <source>
        <dbReference type="Proteomes" id="UP000198921"/>
    </source>
</evidence>
<evidence type="ECO:0000259" key="2">
    <source>
        <dbReference type="Pfam" id="PF09423"/>
    </source>
</evidence>
<dbReference type="PANTHER" id="PTHR43606">
    <property type="entry name" value="PHOSPHATASE, PUTATIVE (AFU_ORTHOLOGUE AFUA_6G08710)-RELATED"/>
    <property type="match status" value="1"/>
</dbReference>
<dbReference type="Pfam" id="PF16655">
    <property type="entry name" value="PhoD_N"/>
    <property type="match status" value="1"/>
</dbReference>
<dbReference type="Gene3D" id="2.60.40.380">
    <property type="entry name" value="Purple acid phosphatase-like, N-terminal"/>
    <property type="match status" value="1"/>
</dbReference>
<feature type="domain" description="PhoD-like phosphatase metallophosphatase" evidence="2">
    <location>
        <begin position="188"/>
        <end position="537"/>
    </location>
</feature>
<protein>
    <submittedName>
        <fullName evidence="4">Alkaline phosphatase D</fullName>
    </submittedName>
</protein>
<feature type="region of interest" description="Disordered" evidence="1">
    <location>
        <begin position="16"/>
        <end position="37"/>
    </location>
</feature>
<reference evidence="5" key="1">
    <citation type="submission" date="2016-10" db="EMBL/GenBank/DDBJ databases">
        <authorList>
            <person name="Varghese N."/>
            <person name="Submissions S."/>
        </authorList>
    </citation>
    <scope>NUCLEOTIDE SEQUENCE [LARGE SCALE GENOMIC DNA]</scope>
    <source>
        <strain evidence="5">DSM 45422</strain>
    </source>
</reference>
<evidence type="ECO:0000259" key="3">
    <source>
        <dbReference type="Pfam" id="PF16655"/>
    </source>
</evidence>
<sequence>MFTRCSGAVHRRVVPASDRATSVGRDGAPPRTEPTVSHLPVPAADGLSRRRLLQGAAVLGAGVGLGALGGPVPAASGAPTLVRSRPEVRWGVQSGDVTTRSAVVWSKTDRPARMLVEVAATADFRRPRGRWRLDVGPDTDHTGRVHLDGLPAGTELFYRVRFDADGHDSEPVVGRLRTAPRDRRDVTFAWSGDVAGQGWGINPDTGGMTGFEAVRRLQPDFFLHSGDNVYADGPLQERVTLPDGTVWRNVVTPEKSKVAETLDEYRGQYRYNLLDANLRGMAAEVPLVVQWDDHEVTNNWYPGEVLTDERYTVRDVDTLAARARQAFHEYTPIGGDRVQRMLPYGPLVDVVALDLRTSRGPNTGNLAADGPDTRILGEEQLARVTRQLTGSRALWKVVASDMPIGLVVPDGELDQEGIANRDPGRPLGREQEVARLLSDLRRHGVRNVVWLTADVHYTAAHHYSPERATFVDFDPFWEFVSGPLHAGTFGPSELDGTFGPEVIFSRTGRRAGEEPNDSSQFLGHVRIDGDSGVMTVELRDVGGRVLHRTDLTPS</sequence>
<name>A0A1H3MNJ5_9ACTN</name>
<proteinExistence type="predicted"/>
<keyword evidence="5" id="KW-1185">Reference proteome</keyword>
<evidence type="ECO:0000313" key="4">
    <source>
        <dbReference type="EMBL" id="SDY77755.1"/>
    </source>
</evidence>
<dbReference type="AlphaFoldDB" id="A0A1H3MNJ5"/>